<proteinExistence type="predicted"/>
<gene>
    <name evidence="2" type="ORF">C8034_v003816</name>
</gene>
<dbReference type="Proteomes" id="UP000295604">
    <property type="component" value="Unassembled WGS sequence"/>
</dbReference>
<keyword evidence="1" id="KW-0732">Signal</keyword>
<dbReference type="EMBL" id="QAPF01000177">
    <property type="protein sequence ID" value="TEA14068.1"/>
    <property type="molecule type" value="Genomic_DNA"/>
</dbReference>
<evidence type="ECO:0000313" key="2">
    <source>
        <dbReference type="EMBL" id="TEA14068.1"/>
    </source>
</evidence>
<sequence length="84" mass="9931">MHFSLFLMAALVLGANAANYLCWCTVNDYYSEHYTKLTCWRKYHKYLKHSNANSRDECWRSPQDDLDDWKTVRSSLSIIGARYS</sequence>
<dbReference type="AlphaFoldDB" id="A0A4R8T978"/>
<protein>
    <submittedName>
        <fullName evidence="2">Uncharacterized protein</fullName>
    </submittedName>
</protein>
<reference evidence="2 3" key="1">
    <citation type="submission" date="2018-11" db="EMBL/GenBank/DDBJ databases">
        <title>Genome sequence and assembly of Colletotrichum sidae.</title>
        <authorList>
            <person name="Gan P."/>
            <person name="Shirasu K."/>
        </authorList>
    </citation>
    <scope>NUCLEOTIDE SEQUENCE [LARGE SCALE GENOMIC DNA]</scope>
    <source>
        <strain evidence="2 3">CBS 518.97</strain>
    </source>
</reference>
<feature type="chain" id="PRO_5020565427" evidence="1">
    <location>
        <begin position="18"/>
        <end position="84"/>
    </location>
</feature>
<evidence type="ECO:0000256" key="1">
    <source>
        <dbReference type="SAM" id="SignalP"/>
    </source>
</evidence>
<accession>A0A4R8T978</accession>
<comment type="caution">
    <text evidence="2">The sequence shown here is derived from an EMBL/GenBank/DDBJ whole genome shotgun (WGS) entry which is preliminary data.</text>
</comment>
<organism evidence="2 3">
    <name type="scientific">Colletotrichum sidae</name>
    <dbReference type="NCBI Taxonomy" id="1347389"/>
    <lineage>
        <taxon>Eukaryota</taxon>
        <taxon>Fungi</taxon>
        <taxon>Dikarya</taxon>
        <taxon>Ascomycota</taxon>
        <taxon>Pezizomycotina</taxon>
        <taxon>Sordariomycetes</taxon>
        <taxon>Hypocreomycetidae</taxon>
        <taxon>Glomerellales</taxon>
        <taxon>Glomerellaceae</taxon>
        <taxon>Colletotrichum</taxon>
        <taxon>Colletotrichum orbiculare species complex</taxon>
    </lineage>
</organism>
<name>A0A4R8T978_9PEZI</name>
<feature type="signal peptide" evidence="1">
    <location>
        <begin position="1"/>
        <end position="17"/>
    </location>
</feature>
<keyword evidence="3" id="KW-1185">Reference proteome</keyword>
<evidence type="ECO:0000313" key="3">
    <source>
        <dbReference type="Proteomes" id="UP000295604"/>
    </source>
</evidence>